<dbReference type="EMBL" id="SATR01000036">
    <property type="protein sequence ID" value="TFH90063.1"/>
    <property type="molecule type" value="Genomic_DNA"/>
</dbReference>
<accession>A0A4Y8WBS2</accession>
<evidence type="ECO:0000313" key="5">
    <source>
        <dbReference type="EMBL" id="TFH90063.1"/>
    </source>
</evidence>
<dbReference type="AlphaFoldDB" id="A0A4Y8WBS2"/>
<dbReference type="Proteomes" id="UP000297753">
    <property type="component" value="Unassembled WGS sequence"/>
</dbReference>
<dbReference type="PROSITE" id="PS50199">
    <property type="entry name" value="ZF_RANBP2_2"/>
    <property type="match status" value="1"/>
</dbReference>
<feature type="domain" description="RanBP2-type" evidence="4">
    <location>
        <begin position="73"/>
        <end position="101"/>
    </location>
</feature>
<evidence type="ECO:0000259" key="4">
    <source>
        <dbReference type="PROSITE" id="PS50199"/>
    </source>
</evidence>
<dbReference type="SUPFAM" id="SSF90209">
    <property type="entry name" value="Ran binding protein zinc finger-like"/>
    <property type="match status" value="1"/>
</dbReference>
<dbReference type="InterPro" id="IPR018551">
    <property type="entry name" value="DUF2007"/>
</dbReference>
<organism evidence="5 6">
    <name type="scientific">Vibrio ouci</name>
    <dbReference type="NCBI Taxonomy" id="2499078"/>
    <lineage>
        <taxon>Bacteria</taxon>
        <taxon>Pseudomonadati</taxon>
        <taxon>Pseudomonadota</taxon>
        <taxon>Gammaproteobacteria</taxon>
        <taxon>Vibrionales</taxon>
        <taxon>Vibrionaceae</taxon>
        <taxon>Vibrio</taxon>
    </lineage>
</organism>
<keyword evidence="1" id="KW-0479">Metal-binding</keyword>
<keyword evidence="2" id="KW-0863">Zinc-finger</keyword>
<keyword evidence="3" id="KW-0862">Zinc</keyword>
<dbReference type="Pfam" id="PF09413">
    <property type="entry name" value="DUF2007"/>
    <property type="match status" value="1"/>
</dbReference>
<dbReference type="GO" id="GO:0008270">
    <property type="term" value="F:zinc ion binding"/>
    <property type="evidence" value="ECO:0007669"/>
    <property type="project" value="UniProtKB-KW"/>
</dbReference>
<proteinExistence type="predicted"/>
<dbReference type="RefSeq" id="WP_134836853.1">
    <property type="nucleotide sequence ID" value="NZ_SATR01000036.1"/>
</dbReference>
<protein>
    <submittedName>
        <fullName evidence="5">DUF2007 domain-containing protein</fullName>
    </submittedName>
</protein>
<dbReference type="PROSITE" id="PS01358">
    <property type="entry name" value="ZF_RANBP2_1"/>
    <property type="match status" value="1"/>
</dbReference>
<keyword evidence="6" id="KW-1185">Reference proteome</keyword>
<sequence>MKIFSAITPTEAHIVCELLKSQYIDCEVRGEGIFGLQGEIPFGESSEPYIWLFDQRDSAKASEIIKEFQSEQRKQDWQCDECGERNEGQFGACWQCGSVAP</sequence>
<evidence type="ECO:0000256" key="1">
    <source>
        <dbReference type="ARBA" id="ARBA00022723"/>
    </source>
</evidence>
<dbReference type="InterPro" id="IPR001876">
    <property type="entry name" value="Znf_RanBP2"/>
</dbReference>
<dbReference type="OrthoDB" id="9814654at2"/>
<evidence type="ECO:0000256" key="3">
    <source>
        <dbReference type="ARBA" id="ARBA00022833"/>
    </source>
</evidence>
<reference evidence="5 6" key="1">
    <citation type="submission" date="2019-01" db="EMBL/GenBank/DDBJ databases">
        <title>Vibrio BEI176 sp. nov, a marine bacterium isolated from China: eastern marignal seas.</title>
        <authorList>
            <person name="Li B."/>
        </authorList>
    </citation>
    <scope>NUCLEOTIDE SEQUENCE [LARGE SCALE GENOMIC DNA]</scope>
    <source>
        <strain evidence="5 6">BEI176</strain>
    </source>
</reference>
<dbReference type="InterPro" id="IPR036443">
    <property type="entry name" value="Znf_RanBP2_sf"/>
</dbReference>
<evidence type="ECO:0000313" key="6">
    <source>
        <dbReference type="Proteomes" id="UP000297753"/>
    </source>
</evidence>
<comment type="caution">
    <text evidence="5">The sequence shown here is derived from an EMBL/GenBank/DDBJ whole genome shotgun (WGS) entry which is preliminary data.</text>
</comment>
<evidence type="ECO:0000256" key="2">
    <source>
        <dbReference type="ARBA" id="ARBA00022771"/>
    </source>
</evidence>
<name>A0A4Y8WBS2_9VIBR</name>
<gene>
    <name evidence="5" type="ORF">ELS82_18865</name>
</gene>